<protein>
    <submittedName>
        <fullName evidence="2">Uncharacterized protein (TIGR03086 family)</fullName>
    </submittedName>
</protein>
<reference evidence="2 3" key="1">
    <citation type="submission" date="2018-08" db="EMBL/GenBank/DDBJ databases">
        <title>Sequencing the genomes of 1000 actinobacteria strains.</title>
        <authorList>
            <person name="Klenk H.-P."/>
        </authorList>
    </citation>
    <scope>NUCLEOTIDE SEQUENCE [LARGE SCALE GENOMIC DNA]</scope>
    <source>
        <strain evidence="2 3">DSM 44099</strain>
    </source>
</reference>
<dbReference type="InterPro" id="IPR017520">
    <property type="entry name" value="CHP03086"/>
</dbReference>
<comment type="caution">
    <text evidence="2">The sequence shown here is derived from an EMBL/GenBank/DDBJ whole genome shotgun (WGS) entry which is preliminary data.</text>
</comment>
<dbReference type="GO" id="GO:0046872">
    <property type="term" value="F:metal ion binding"/>
    <property type="evidence" value="ECO:0007669"/>
    <property type="project" value="InterPro"/>
</dbReference>
<dbReference type="Gene3D" id="1.20.120.450">
    <property type="entry name" value="dinb family like domain"/>
    <property type="match status" value="1"/>
</dbReference>
<dbReference type="SUPFAM" id="SSF109854">
    <property type="entry name" value="DinB/YfiT-like putative metalloenzymes"/>
    <property type="match status" value="1"/>
</dbReference>
<organism evidence="2 3">
    <name type="scientific">Asanoa ferruginea</name>
    <dbReference type="NCBI Taxonomy" id="53367"/>
    <lineage>
        <taxon>Bacteria</taxon>
        <taxon>Bacillati</taxon>
        <taxon>Actinomycetota</taxon>
        <taxon>Actinomycetes</taxon>
        <taxon>Micromonosporales</taxon>
        <taxon>Micromonosporaceae</taxon>
        <taxon>Asanoa</taxon>
    </lineage>
</organism>
<gene>
    <name evidence="2" type="ORF">DFJ67_4142</name>
</gene>
<evidence type="ECO:0000313" key="3">
    <source>
        <dbReference type="Proteomes" id="UP000256913"/>
    </source>
</evidence>
<accession>A0A3D9ZNQ9</accession>
<dbReference type="InterPro" id="IPR034660">
    <property type="entry name" value="DinB/YfiT-like"/>
</dbReference>
<dbReference type="Proteomes" id="UP000256913">
    <property type="component" value="Unassembled WGS sequence"/>
</dbReference>
<dbReference type="Pfam" id="PF11716">
    <property type="entry name" value="MDMPI_N"/>
    <property type="match status" value="1"/>
</dbReference>
<proteinExistence type="predicted"/>
<dbReference type="RefSeq" id="WP_116069468.1">
    <property type="nucleotide sequence ID" value="NZ_BONB01000134.1"/>
</dbReference>
<dbReference type="OrthoDB" id="5185819at2"/>
<sequence length="193" mass="20677">MELIAAYRRALSGFGDLVAQVRPDQWAAPTPCEAWTVRQLVNHIVYEDRWTVPLINGASLGSVGNRFEGDLLGDDPVAATRDALAEAAAAVSAPGALSRTVELSFGMTPAPEYVRQLLADHLVHGWDLASAIDADRDLDDGLVDEVAVWFPANEEGYRAGGAIAARVEVPADARTQDRLIAAFGRDPRWTGAA</sequence>
<dbReference type="AlphaFoldDB" id="A0A3D9ZNQ9"/>
<dbReference type="InterPro" id="IPR017517">
    <property type="entry name" value="Maleyloyr_isom"/>
</dbReference>
<feature type="domain" description="Mycothiol-dependent maleylpyruvate isomerase metal-binding" evidence="1">
    <location>
        <begin position="8"/>
        <end position="129"/>
    </location>
</feature>
<dbReference type="NCBIfam" id="TIGR03086">
    <property type="entry name" value="TIGR03086 family metal-binding protein"/>
    <property type="match status" value="1"/>
</dbReference>
<dbReference type="EMBL" id="QUMQ01000001">
    <property type="protein sequence ID" value="REF98132.1"/>
    <property type="molecule type" value="Genomic_DNA"/>
</dbReference>
<evidence type="ECO:0000259" key="1">
    <source>
        <dbReference type="Pfam" id="PF11716"/>
    </source>
</evidence>
<evidence type="ECO:0000313" key="2">
    <source>
        <dbReference type="EMBL" id="REF98132.1"/>
    </source>
</evidence>
<keyword evidence="3" id="KW-1185">Reference proteome</keyword>
<name>A0A3D9ZNQ9_9ACTN</name>
<dbReference type="InterPro" id="IPR024344">
    <property type="entry name" value="MDMPI_metal-binding"/>
</dbReference>
<dbReference type="NCBIfam" id="TIGR03083">
    <property type="entry name" value="maleylpyruvate isomerase family mycothiol-dependent enzyme"/>
    <property type="match status" value="1"/>
</dbReference>